<keyword evidence="4" id="KW-1185">Reference proteome</keyword>
<reference evidence="5" key="1">
    <citation type="submission" date="2016-06" db="UniProtKB">
        <authorList>
            <consortium name="WormBaseParasite"/>
        </authorList>
    </citation>
    <scope>IDENTIFICATION</scope>
</reference>
<evidence type="ECO:0000313" key="4">
    <source>
        <dbReference type="Proteomes" id="UP000270296"/>
    </source>
</evidence>
<dbReference type="InterPro" id="IPR050958">
    <property type="entry name" value="Cell_Adh-Cytoskel_Orgn"/>
</dbReference>
<dbReference type="GO" id="GO:0005886">
    <property type="term" value="C:plasma membrane"/>
    <property type="evidence" value="ECO:0007669"/>
    <property type="project" value="TreeGrafter"/>
</dbReference>
<dbReference type="GO" id="GO:0050808">
    <property type="term" value="P:synapse organization"/>
    <property type="evidence" value="ECO:0007669"/>
    <property type="project" value="TreeGrafter"/>
</dbReference>
<dbReference type="GO" id="GO:0008046">
    <property type="term" value="F:axon guidance receptor activity"/>
    <property type="evidence" value="ECO:0007669"/>
    <property type="project" value="TreeGrafter"/>
</dbReference>
<dbReference type="Pfam" id="PF07679">
    <property type="entry name" value="I-set"/>
    <property type="match status" value="1"/>
</dbReference>
<evidence type="ECO:0000313" key="3">
    <source>
        <dbReference type="EMBL" id="VDP04319.1"/>
    </source>
</evidence>
<dbReference type="InterPro" id="IPR003598">
    <property type="entry name" value="Ig_sub2"/>
</dbReference>
<dbReference type="WBParaSite" id="SBAD_0000461401-mRNA-1">
    <property type="protein sequence ID" value="SBAD_0000461401-mRNA-1"/>
    <property type="gene ID" value="SBAD_0000461401"/>
</dbReference>
<dbReference type="PROSITE" id="PS50835">
    <property type="entry name" value="IG_LIKE"/>
    <property type="match status" value="2"/>
</dbReference>
<dbReference type="InterPro" id="IPR003599">
    <property type="entry name" value="Ig_sub"/>
</dbReference>
<dbReference type="OrthoDB" id="6138780at2759"/>
<dbReference type="Gene3D" id="2.60.40.10">
    <property type="entry name" value="Immunoglobulins"/>
    <property type="match status" value="2"/>
</dbReference>
<dbReference type="SMART" id="SM00409">
    <property type="entry name" value="IG"/>
    <property type="match status" value="2"/>
</dbReference>
<sequence length="250" mass="28274">MDELVNEVPRLVQISKHVCSSLHSVDGILVKLIEKPYVRISQSPQNAMVTEGDRLHLHCEANGIPPPRIYWMKNGEVVRQDISQDEHNTVDMMMNVNRKAVQNGNTAGELVVDCASVQDLGQYQCFATNGLEVVSSKATVLVRSADEEQPVKKCKVSKPPQIFMWSDFRFEMNGNAVQLFCRTTGFSKSQVLWLDPEGNEIRTNDQYEVLANGDLIIKHGKWEYGGLYTCKVENRFGSDQKQVFYYPTAV</sequence>
<proteinExistence type="predicted"/>
<reference evidence="3 4" key="2">
    <citation type="submission" date="2018-11" db="EMBL/GenBank/DDBJ databases">
        <authorList>
            <consortium name="Pathogen Informatics"/>
        </authorList>
    </citation>
    <scope>NUCLEOTIDE SEQUENCE [LARGE SCALE GENOMIC DNA]</scope>
</reference>
<dbReference type="PANTHER" id="PTHR45080:SF32">
    <property type="entry name" value="MAM DOMAIN CONTAINING GLYCOSYLPHOSPHATIDYLINOSITOL ANCHOR 1"/>
    <property type="match status" value="1"/>
</dbReference>
<dbReference type="Proteomes" id="UP000270296">
    <property type="component" value="Unassembled WGS sequence"/>
</dbReference>
<dbReference type="AlphaFoldDB" id="A0A183ILC8"/>
<organism evidence="5">
    <name type="scientific">Soboliphyme baturini</name>
    <dbReference type="NCBI Taxonomy" id="241478"/>
    <lineage>
        <taxon>Eukaryota</taxon>
        <taxon>Metazoa</taxon>
        <taxon>Ecdysozoa</taxon>
        <taxon>Nematoda</taxon>
        <taxon>Enoplea</taxon>
        <taxon>Dorylaimia</taxon>
        <taxon>Dioctophymatida</taxon>
        <taxon>Dioctophymatoidea</taxon>
        <taxon>Soboliphymatidae</taxon>
        <taxon>Soboliphyme</taxon>
    </lineage>
</organism>
<dbReference type="SMART" id="SM00408">
    <property type="entry name" value="IGc2"/>
    <property type="match status" value="2"/>
</dbReference>
<dbReference type="EMBL" id="UZAM01008310">
    <property type="protein sequence ID" value="VDP04319.1"/>
    <property type="molecule type" value="Genomic_DNA"/>
</dbReference>
<protein>
    <submittedName>
        <fullName evidence="5">Ig-like domain-containing protein</fullName>
    </submittedName>
</protein>
<name>A0A183ILC8_9BILA</name>
<dbReference type="FunFam" id="2.60.40.10:FF:002402">
    <property type="entry name" value="Zwei Ig domain protein zig-4"/>
    <property type="match status" value="1"/>
</dbReference>
<dbReference type="InterPro" id="IPR013098">
    <property type="entry name" value="Ig_I-set"/>
</dbReference>
<dbReference type="InterPro" id="IPR013783">
    <property type="entry name" value="Ig-like_fold"/>
</dbReference>
<accession>A0A183ILC8</accession>
<dbReference type="Pfam" id="PF13927">
    <property type="entry name" value="Ig_3"/>
    <property type="match status" value="1"/>
</dbReference>
<dbReference type="GO" id="GO:0030424">
    <property type="term" value="C:axon"/>
    <property type="evidence" value="ECO:0007669"/>
    <property type="project" value="TreeGrafter"/>
</dbReference>
<dbReference type="InterPro" id="IPR036179">
    <property type="entry name" value="Ig-like_dom_sf"/>
</dbReference>
<gene>
    <name evidence="3" type="ORF">SBAD_LOCUS4424</name>
</gene>
<evidence type="ECO:0000256" key="1">
    <source>
        <dbReference type="ARBA" id="ARBA00023319"/>
    </source>
</evidence>
<dbReference type="SUPFAM" id="SSF48726">
    <property type="entry name" value="Immunoglobulin"/>
    <property type="match status" value="2"/>
</dbReference>
<dbReference type="GO" id="GO:0043025">
    <property type="term" value="C:neuronal cell body"/>
    <property type="evidence" value="ECO:0007669"/>
    <property type="project" value="TreeGrafter"/>
</dbReference>
<feature type="domain" description="Ig-like" evidence="2">
    <location>
        <begin position="160"/>
        <end position="244"/>
    </location>
</feature>
<dbReference type="GO" id="GO:0007156">
    <property type="term" value="P:homophilic cell adhesion via plasma membrane adhesion molecules"/>
    <property type="evidence" value="ECO:0007669"/>
    <property type="project" value="TreeGrafter"/>
</dbReference>
<feature type="domain" description="Ig-like" evidence="2">
    <location>
        <begin position="36"/>
        <end position="141"/>
    </location>
</feature>
<evidence type="ECO:0000259" key="2">
    <source>
        <dbReference type="PROSITE" id="PS50835"/>
    </source>
</evidence>
<dbReference type="InterPro" id="IPR007110">
    <property type="entry name" value="Ig-like_dom"/>
</dbReference>
<evidence type="ECO:0000313" key="5">
    <source>
        <dbReference type="WBParaSite" id="SBAD_0000461401-mRNA-1"/>
    </source>
</evidence>
<keyword evidence="1" id="KW-0393">Immunoglobulin domain</keyword>
<dbReference type="PANTHER" id="PTHR45080">
    <property type="entry name" value="CONTACTIN 5"/>
    <property type="match status" value="1"/>
</dbReference>